<dbReference type="KEGG" id="plig:NAG76_22525"/>
<feature type="coiled-coil region" evidence="2">
    <location>
        <begin position="60"/>
        <end position="122"/>
    </location>
</feature>
<feature type="domain" description="Phage tail tape measure protein" evidence="4">
    <location>
        <begin position="211"/>
        <end position="408"/>
    </location>
</feature>
<feature type="transmembrane region" description="Helical" evidence="3">
    <location>
        <begin position="561"/>
        <end position="583"/>
    </location>
</feature>
<keyword evidence="3" id="KW-0812">Transmembrane</keyword>
<keyword evidence="3" id="KW-1133">Transmembrane helix</keyword>
<feature type="transmembrane region" description="Helical" evidence="3">
    <location>
        <begin position="621"/>
        <end position="639"/>
    </location>
</feature>
<feature type="coiled-coil region" evidence="2">
    <location>
        <begin position="841"/>
        <end position="894"/>
    </location>
</feature>
<dbReference type="NCBIfam" id="TIGR01760">
    <property type="entry name" value="tape_meas_TP901"/>
    <property type="match status" value="1"/>
</dbReference>
<accession>A0A9J6ZES6</accession>
<dbReference type="EMBL" id="CP097899">
    <property type="protein sequence ID" value="URN94556.1"/>
    <property type="molecule type" value="Genomic_DNA"/>
</dbReference>
<dbReference type="PANTHER" id="PTHR37813">
    <property type="entry name" value="FELS-2 PROPHAGE PROTEIN"/>
    <property type="match status" value="1"/>
</dbReference>
<evidence type="ECO:0000259" key="4">
    <source>
        <dbReference type="Pfam" id="PF10145"/>
    </source>
</evidence>
<feature type="transmembrane region" description="Helical" evidence="3">
    <location>
        <begin position="590"/>
        <end position="615"/>
    </location>
</feature>
<dbReference type="Gene3D" id="1.20.120.20">
    <property type="entry name" value="Apolipoprotein"/>
    <property type="match status" value="1"/>
</dbReference>
<protein>
    <submittedName>
        <fullName evidence="5">Phage tail tape measure protein</fullName>
    </submittedName>
</protein>
<evidence type="ECO:0000256" key="2">
    <source>
        <dbReference type="SAM" id="Coils"/>
    </source>
</evidence>
<gene>
    <name evidence="5" type="ORF">NAG76_22525</name>
</gene>
<evidence type="ECO:0000313" key="6">
    <source>
        <dbReference type="Proteomes" id="UP001056756"/>
    </source>
</evidence>
<dbReference type="Pfam" id="PF10145">
    <property type="entry name" value="PhageMin_Tail"/>
    <property type="match status" value="1"/>
</dbReference>
<sequence>MADNIEVGNLVARISFDDTGLSKSMAEIDRQMKLVKSEFDKTASSLKTYGATEDQLKAKSEALGQQMDLQQQKINKLNESFQESAEKKGLDATETTRLATELNKAQTVYNNLEGELKDVNTQLANQPAKISNAEQSWKNLETSLYKAGDKLKEVGGKMTDVGKDLSMKVTAPIVALGTLSVKSAIDFESAFAGIRKTVDATEEQFAVLEQGVRDMSKEMPASAAEIALVGEAAGQLGIKTDNILSFTEVMIGLGEATTMSSEQAATELARLANITKMPQTEFSNLGSSIVALGNNFATTEGDITSMAMRLAGAGSQVGMSEADILGLAAALSSVGIEAEMGGSAMSRVMVNMQVAASTGMTKVQQVVSDTGMSLRDMQLMASNAGMDFADLAQSLGMTKQELKNIIDAGVDLGNFSKIAGMTSDEFKTAFEKDAVGALGKFIDGLGNAEASGESAINMLEEMGISEIRLRDSLLRAGGANELFAESIDISNTAWKENTALQNEVAQRYATTESQLAMFKNTMTDLGITLGNIIIPAIMKVVESIKPWIEKFAALDESMQQVILVIAGIAAAIGPVLIVVGTLVSSIGSIVTVASAAAGAIATAGGAAAVMGSVIAVATGPIGIAVAAIAALTAGGIMLYKHLKKDAIPEIERFSDEVSESTQEAVGSFLDLSDSASEALTEMSLTNKVVTSDMANQMVSTFNKMGDRITEGMRVDHEEQIQMLQSFFANSSVLSAEEEAKAIELTQRNHEERAQVISDGQARIAEIMNAASEARRSLTQLEATEINAIQEQMVETGVRVLSESELEQKIIMERIHQNASALSAKQSAEVVKNGIAQRDGAIEAAEQQYDSILKEIIRQRDEVGSVSAEQAERLIADAKRQRDETVENAESMHEEILSAAKVKAGEHTDLINWETGEVLKKWEVYWNTLQKWQDNINQYFKDAWKNIWESIKTKTQEILDSIKTKFEEIKDYLKNFPDTMKQIGIDIMAGMISGITSMVGNVKDKVKEIASLIPDGLKDFLGIHSPSKVTTELGKWTGQGLAVGLEKSGSSVKKATTDVANIVDTKFNDIMKKVVTQADNAAKGVKNKTTQISKSFNEAFAAITSEKKLGNLSNEQYIKALEMIDQKYAKTGEQHRKVAEAISATNKAIAKEQQELAKKAFEESEKWIDKKKEANELSLTDELKAWERVQERYLEGTAEREEADKNVLRIRKEIYTELNNAAETYLAKTKDINDKLIADEKRLNEAYQKTVDDRAKSISSFAGLFDLVTFSSDKTGTELLSNLESQVNYIDTWSSEIQKLAARGIEEGLLEELRAMGPKAGPEIAALNTLTDDELAKYNNLWKTKSETSRQIAVNELVGLRQDTNKQIEQLRIEAANNLDGVKKEFDKAVKEIRYGTKEGFNALAGDMPSIGKDIIKGLITGLNAMEGPLKNAASTLASGVTTSIKKALDIHSPSRVMMKLGEFTGEGFSKGIQSAAIDVSKSSNMLSSNAVNGVSTSSSSAKPVQNIFNFDRMLEGANLVVRNDTDIKSIAKELFGMTQIAMRGAGIRG</sequence>
<feature type="coiled-coil region" evidence="2">
    <location>
        <begin position="732"/>
        <end position="783"/>
    </location>
</feature>
<dbReference type="PANTHER" id="PTHR37813:SF1">
    <property type="entry name" value="FELS-2 PROPHAGE PROTEIN"/>
    <property type="match status" value="1"/>
</dbReference>
<keyword evidence="1" id="KW-1188">Viral release from host cell</keyword>
<dbReference type="Proteomes" id="UP001056756">
    <property type="component" value="Chromosome"/>
</dbReference>
<feature type="coiled-coil region" evidence="2">
    <location>
        <begin position="1353"/>
        <end position="1384"/>
    </location>
</feature>
<evidence type="ECO:0000256" key="1">
    <source>
        <dbReference type="ARBA" id="ARBA00022612"/>
    </source>
</evidence>
<reference evidence="5" key="1">
    <citation type="submission" date="2022-05" db="EMBL/GenBank/DDBJ databases">
        <title>Novel bacterial taxa in a minimal lignocellulolytic consortium and its capacity to transform plastics disclosed by genome-resolved metagenomics.</title>
        <authorList>
            <person name="Rodriguez C.A.D."/>
            <person name="Diaz-Garcia L."/>
            <person name="Herrera K."/>
            <person name="Tarazona N.A."/>
            <person name="Sproer C."/>
            <person name="Overmann J."/>
            <person name="Jimenez D.J."/>
        </authorList>
    </citation>
    <scope>NUCLEOTIDE SEQUENCE</scope>
    <source>
        <strain evidence="5">MAG5</strain>
    </source>
</reference>
<evidence type="ECO:0000313" key="5">
    <source>
        <dbReference type="EMBL" id="URN94556.1"/>
    </source>
</evidence>
<dbReference type="InterPro" id="IPR010090">
    <property type="entry name" value="Phage_tape_meas"/>
</dbReference>
<organism evidence="5 6">
    <name type="scientific">Candidatus Pristimantibacillus lignocellulolyticus</name>
    <dbReference type="NCBI Taxonomy" id="2994561"/>
    <lineage>
        <taxon>Bacteria</taxon>
        <taxon>Bacillati</taxon>
        <taxon>Bacillota</taxon>
        <taxon>Bacilli</taxon>
        <taxon>Bacillales</taxon>
        <taxon>Paenibacillaceae</taxon>
        <taxon>Candidatus Pristimantibacillus</taxon>
    </lineage>
</organism>
<proteinExistence type="predicted"/>
<evidence type="ECO:0000256" key="3">
    <source>
        <dbReference type="SAM" id="Phobius"/>
    </source>
</evidence>
<keyword evidence="3" id="KW-0472">Membrane</keyword>
<keyword evidence="2" id="KW-0175">Coiled coil</keyword>
<name>A0A9J6ZES6_9BACL</name>